<name>A0A8H7BTC8_9FUNG</name>
<evidence type="ECO:0000256" key="2">
    <source>
        <dbReference type="ARBA" id="ARBA00022448"/>
    </source>
</evidence>
<comment type="subcellular location">
    <subcellularLocation>
        <location evidence="1">Membrane</location>
        <topology evidence="1">Multi-pass membrane protein</topology>
    </subcellularLocation>
</comment>
<dbReference type="PANTHER" id="PTHR43791:SF36">
    <property type="entry name" value="TRANSPORTER, PUTATIVE (AFU_ORTHOLOGUE AFUA_6G08340)-RELATED"/>
    <property type="match status" value="1"/>
</dbReference>
<feature type="transmembrane region" description="Helical" evidence="6">
    <location>
        <begin position="287"/>
        <end position="305"/>
    </location>
</feature>
<feature type="transmembrane region" description="Helical" evidence="6">
    <location>
        <begin position="116"/>
        <end position="138"/>
    </location>
</feature>
<keyword evidence="5 6" id="KW-0472">Membrane</keyword>
<dbReference type="EMBL" id="JABAYA010000141">
    <property type="protein sequence ID" value="KAF7723733.1"/>
    <property type="molecule type" value="Genomic_DNA"/>
</dbReference>
<dbReference type="FunFam" id="1.20.1250.20:FF:000057">
    <property type="entry name" value="MFS general substrate transporter"/>
    <property type="match status" value="1"/>
</dbReference>
<comment type="caution">
    <text evidence="8">The sequence shown here is derived from an EMBL/GenBank/DDBJ whole genome shotgun (WGS) entry which is preliminary data.</text>
</comment>
<evidence type="ECO:0000313" key="9">
    <source>
        <dbReference type="Proteomes" id="UP000605846"/>
    </source>
</evidence>
<feature type="domain" description="Major facilitator superfamily (MFS) profile" evidence="7">
    <location>
        <begin position="24"/>
        <end position="460"/>
    </location>
</feature>
<dbReference type="GO" id="GO:0016020">
    <property type="term" value="C:membrane"/>
    <property type="evidence" value="ECO:0007669"/>
    <property type="project" value="UniProtKB-SubCell"/>
</dbReference>
<evidence type="ECO:0000256" key="3">
    <source>
        <dbReference type="ARBA" id="ARBA00022692"/>
    </source>
</evidence>
<dbReference type="Gene3D" id="1.20.1250.20">
    <property type="entry name" value="MFS general substrate transporter like domains"/>
    <property type="match status" value="1"/>
</dbReference>
<evidence type="ECO:0000256" key="1">
    <source>
        <dbReference type="ARBA" id="ARBA00004141"/>
    </source>
</evidence>
<dbReference type="PANTHER" id="PTHR43791">
    <property type="entry name" value="PERMEASE-RELATED"/>
    <property type="match status" value="1"/>
</dbReference>
<feature type="transmembrane region" description="Helical" evidence="6">
    <location>
        <begin position="254"/>
        <end position="275"/>
    </location>
</feature>
<keyword evidence="4 6" id="KW-1133">Transmembrane helix</keyword>
<feature type="transmembrane region" description="Helical" evidence="6">
    <location>
        <begin position="343"/>
        <end position="368"/>
    </location>
</feature>
<feature type="transmembrane region" description="Helical" evidence="6">
    <location>
        <begin position="436"/>
        <end position="454"/>
    </location>
</feature>
<sequence length="482" mass="54327">MTKSTEEKPNDLERRLIRKLDLRLMLWAFFGYFANGLDRNNMPNAYTNGMKEDLELASERYNWAFTMFFIGYIVLQIPANAVITKVRPSIMLPGVVTLWGAVVCLMALITDYRGLYGLRFCLGFAEAAFYPGIVFLLGSWYTKEELGARTAFFVAGSQMSGAFSGLISGAIASSLDGAHGMRGWKWLFIIEGLIAVIIGAVGFFLIPDYPHNTRFIRGEERQLAIERLERQGRKTLPSGLNMATLRNLLVTPYVYLYLGMFICFQMGMGLLQYFPIILTGMGYESSFANYMMVPIWIWVGIVIIAQGWFSDHYGKRVWHIVGGGIWTLIWYVLVVAIKTPSALVGIHFAAAYMIPPIFGVSPIMMTWLNVSNWKELSYVPYRSPIILQEMYQCDAETRALAIAVVNALGNLVPNFVNVKAWTVSDVYNYYQLGKIVTIGMTAAMIILAIITHILQTKKIGLPKSQQRIASEEEDIKQEIEMA</sequence>
<feature type="transmembrane region" description="Helical" evidence="6">
    <location>
        <begin position="20"/>
        <end position="37"/>
    </location>
</feature>
<evidence type="ECO:0000259" key="7">
    <source>
        <dbReference type="PROSITE" id="PS50850"/>
    </source>
</evidence>
<dbReference type="GO" id="GO:0022857">
    <property type="term" value="F:transmembrane transporter activity"/>
    <property type="evidence" value="ECO:0007669"/>
    <property type="project" value="InterPro"/>
</dbReference>
<feature type="transmembrane region" description="Helical" evidence="6">
    <location>
        <begin position="63"/>
        <end position="83"/>
    </location>
</feature>
<dbReference type="InterPro" id="IPR011701">
    <property type="entry name" value="MFS"/>
</dbReference>
<feature type="transmembrane region" description="Helical" evidence="6">
    <location>
        <begin position="317"/>
        <end position="337"/>
    </location>
</feature>
<reference evidence="8" key="1">
    <citation type="submission" date="2020-01" db="EMBL/GenBank/DDBJ databases">
        <title>Genome Sequencing of Three Apophysomyces-Like Fungal Strains Confirms a Novel Fungal Genus in the Mucoromycota with divergent Burkholderia-like Endosymbiotic Bacteria.</title>
        <authorList>
            <person name="Stajich J.E."/>
            <person name="Macias A.M."/>
            <person name="Carter-House D."/>
            <person name="Lovett B."/>
            <person name="Kasson L.R."/>
            <person name="Berry K."/>
            <person name="Grigoriev I."/>
            <person name="Chang Y."/>
            <person name="Spatafora J."/>
            <person name="Kasson M.T."/>
        </authorList>
    </citation>
    <scope>NUCLEOTIDE SEQUENCE</scope>
    <source>
        <strain evidence="8">NRRL A-21654</strain>
    </source>
</reference>
<evidence type="ECO:0000313" key="8">
    <source>
        <dbReference type="EMBL" id="KAF7723733.1"/>
    </source>
</evidence>
<feature type="transmembrane region" description="Helical" evidence="6">
    <location>
        <begin position="90"/>
        <end position="110"/>
    </location>
</feature>
<gene>
    <name evidence="8" type="ORF">EC973_001709</name>
</gene>
<proteinExistence type="predicted"/>
<dbReference type="SUPFAM" id="SSF103473">
    <property type="entry name" value="MFS general substrate transporter"/>
    <property type="match status" value="1"/>
</dbReference>
<dbReference type="InterPro" id="IPR020846">
    <property type="entry name" value="MFS_dom"/>
</dbReference>
<dbReference type="InterPro" id="IPR036259">
    <property type="entry name" value="MFS_trans_sf"/>
</dbReference>
<accession>A0A8H7BTC8</accession>
<dbReference type="PROSITE" id="PS50850">
    <property type="entry name" value="MFS"/>
    <property type="match status" value="1"/>
</dbReference>
<organism evidence="8 9">
    <name type="scientific">Apophysomyces ossiformis</name>
    <dbReference type="NCBI Taxonomy" id="679940"/>
    <lineage>
        <taxon>Eukaryota</taxon>
        <taxon>Fungi</taxon>
        <taxon>Fungi incertae sedis</taxon>
        <taxon>Mucoromycota</taxon>
        <taxon>Mucoromycotina</taxon>
        <taxon>Mucoromycetes</taxon>
        <taxon>Mucorales</taxon>
        <taxon>Mucorineae</taxon>
        <taxon>Mucoraceae</taxon>
        <taxon>Apophysomyces</taxon>
    </lineage>
</organism>
<dbReference type="Pfam" id="PF07690">
    <property type="entry name" value="MFS_1"/>
    <property type="match status" value="1"/>
</dbReference>
<keyword evidence="9" id="KW-1185">Reference proteome</keyword>
<feature type="transmembrane region" description="Helical" evidence="6">
    <location>
        <begin position="150"/>
        <end position="172"/>
    </location>
</feature>
<keyword evidence="2" id="KW-0813">Transport</keyword>
<dbReference type="Proteomes" id="UP000605846">
    <property type="component" value="Unassembled WGS sequence"/>
</dbReference>
<dbReference type="AlphaFoldDB" id="A0A8H7BTC8"/>
<feature type="transmembrane region" description="Helical" evidence="6">
    <location>
        <begin position="184"/>
        <end position="206"/>
    </location>
</feature>
<evidence type="ECO:0000256" key="6">
    <source>
        <dbReference type="SAM" id="Phobius"/>
    </source>
</evidence>
<keyword evidence="3 6" id="KW-0812">Transmembrane</keyword>
<evidence type="ECO:0000256" key="5">
    <source>
        <dbReference type="ARBA" id="ARBA00023136"/>
    </source>
</evidence>
<dbReference type="OrthoDB" id="2985014at2759"/>
<evidence type="ECO:0000256" key="4">
    <source>
        <dbReference type="ARBA" id="ARBA00022989"/>
    </source>
</evidence>
<protein>
    <recommendedName>
        <fullName evidence="7">Major facilitator superfamily (MFS) profile domain-containing protein</fullName>
    </recommendedName>
</protein>